<proteinExistence type="predicted"/>
<dbReference type="InterPro" id="IPR016181">
    <property type="entry name" value="Acyl_CoA_acyltransferase"/>
</dbReference>
<sequence length="182" mass="21325">MEWRTTKVWDESLWNDVETIYHRSFEAGGRKKDSILRGVLREGLGYLHAGYREGTPAAMAFSGRTQDPTVLVVDYLAVREDLRGQGAGMEFARLLAGWAGKQGYSLLVIEVEAEETPVNRSRIRFWERCGYRPTGYVHQYIWVPEPYRAMYLPLRPEADRPYEGEDLFRFINQFHRKAYRLR</sequence>
<dbReference type="AlphaFoldDB" id="A0AA96LJR1"/>
<dbReference type="SUPFAM" id="SSF55729">
    <property type="entry name" value="Acyl-CoA N-acyltransferases (Nat)"/>
    <property type="match status" value="1"/>
</dbReference>
<accession>A0AA96LJR1</accession>
<dbReference type="InterPro" id="IPR000182">
    <property type="entry name" value="GNAT_dom"/>
</dbReference>
<dbReference type="PROSITE" id="PS51186">
    <property type="entry name" value="GNAT"/>
    <property type="match status" value="1"/>
</dbReference>
<organism evidence="2 3">
    <name type="scientific">Paenibacillus aurantius</name>
    <dbReference type="NCBI Taxonomy" id="2918900"/>
    <lineage>
        <taxon>Bacteria</taxon>
        <taxon>Bacillati</taxon>
        <taxon>Bacillota</taxon>
        <taxon>Bacilli</taxon>
        <taxon>Bacillales</taxon>
        <taxon>Paenibacillaceae</taxon>
        <taxon>Paenibacillus</taxon>
    </lineage>
</organism>
<name>A0AA96LJR1_9BACL</name>
<dbReference type="Gene3D" id="3.40.630.30">
    <property type="match status" value="1"/>
</dbReference>
<dbReference type="EMBL" id="CP130318">
    <property type="protein sequence ID" value="WNQ13381.1"/>
    <property type="molecule type" value="Genomic_DNA"/>
</dbReference>
<dbReference type="CDD" id="cd04301">
    <property type="entry name" value="NAT_SF"/>
    <property type="match status" value="1"/>
</dbReference>
<protein>
    <submittedName>
        <fullName evidence="2">GNAT family N-acetyltransferase</fullName>
    </submittedName>
</protein>
<dbReference type="Pfam" id="PF00583">
    <property type="entry name" value="Acetyltransf_1"/>
    <property type="match status" value="1"/>
</dbReference>
<dbReference type="RefSeq" id="WP_315607161.1">
    <property type="nucleotide sequence ID" value="NZ_CP130318.1"/>
</dbReference>
<keyword evidence="3" id="KW-1185">Reference proteome</keyword>
<gene>
    <name evidence="2" type="ORF">MJA45_10270</name>
</gene>
<dbReference type="GO" id="GO:0016747">
    <property type="term" value="F:acyltransferase activity, transferring groups other than amino-acyl groups"/>
    <property type="evidence" value="ECO:0007669"/>
    <property type="project" value="InterPro"/>
</dbReference>
<evidence type="ECO:0000259" key="1">
    <source>
        <dbReference type="PROSITE" id="PS51186"/>
    </source>
</evidence>
<feature type="domain" description="N-acetyltransferase" evidence="1">
    <location>
        <begin position="4"/>
        <end position="153"/>
    </location>
</feature>
<dbReference type="Proteomes" id="UP001305702">
    <property type="component" value="Chromosome"/>
</dbReference>
<evidence type="ECO:0000313" key="2">
    <source>
        <dbReference type="EMBL" id="WNQ13381.1"/>
    </source>
</evidence>
<evidence type="ECO:0000313" key="3">
    <source>
        <dbReference type="Proteomes" id="UP001305702"/>
    </source>
</evidence>
<dbReference type="KEGG" id="paun:MJA45_10270"/>
<reference evidence="2 3" key="1">
    <citation type="submission" date="2022-02" db="EMBL/GenBank/DDBJ databases">
        <title>Paenibacillus sp. MBLB1776 Whole Genome Shotgun Sequencing.</title>
        <authorList>
            <person name="Hwang C.Y."/>
            <person name="Cho E.-S."/>
            <person name="Seo M.-J."/>
        </authorList>
    </citation>
    <scope>NUCLEOTIDE SEQUENCE [LARGE SCALE GENOMIC DNA]</scope>
    <source>
        <strain evidence="2 3">MBLB1776</strain>
    </source>
</reference>